<evidence type="ECO:0000256" key="4">
    <source>
        <dbReference type="ARBA" id="ARBA00023136"/>
    </source>
</evidence>
<dbReference type="InterPro" id="IPR000412">
    <property type="entry name" value="ABC_2_transport"/>
</dbReference>
<dbReference type="InterPro" id="IPR047817">
    <property type="entry name" value="ABC2_TM_bact-type"/>
</dbReference>
<dbReference type="InterPro" id="IPR013525">
    <property type="entry name" value="ABC2_TM"/>
</dbReference>
<dbReference type="PANTHER" id="PTHR43027">
    <property type="entry name" value="DOXORUBICIN RESISTANCE ABC TRANSPORTER PERMEASE PROTEIN DRRC-RELATED"/>
    <property type="match status" value="1"/>
</dbReference>
<feature type="transmembrane region" description="Helical" evidence="6">
    <location>
        <begin position="57"/>
        <end position="78"/>
    </location>
</feature>
<keyword evidence="6" id="KW-0813">Transport</keyword>
<keyword evidence="5" id="KW-0046">Antibiotic resistance</keyword>
<dbReference type="EMBL" id="CP022521">
    <property type="protein sequence ID" value="ASO22099.1"/>
    <property type="molecule type" value="Genomic_DNA"/>
</dbReference>
<comment type="similarity">
    <text evidence="6">Belongs to the ABC-2 integral membrane protein family.</text>
</comment>
<dbReference type="PANTHER" id="PTHR43027:SF2">
    <property type="entry name" value="TRANSPORT PERMEASE PROTEIN"/>
    <property type="match status" value="1"/>
</dbReference>
<comment type="subcellular location">
    <subcellularLocation>
        <location evidence="6">Cell membrane</location>
        <topology evidence="6">Multi-pass membrane protein</topology>
    </subcellularLocation>
    <subcellularLocation>
        <location evidence="1">Membrane</location>
        <topology evidence="1">Multi-pass membrane protein</topology>
    </subcellularLocation>
</comment>
<keyword evidence="6" id="KW-1003">Cell membrane</keyword>
<accession>A0A221W9A5</accession>
<feature type="transmembrane region" description="Helical" evidence="6">
    <location>
        <begin position="168"/>
        <end position="186"/>
    </location>
</feature>
<keyword evidence="2 6" id="KW-0812">Transmembrane</keyword>
<evidence type="ECO:0000256" key="1">
    <source>
        <dbReference type="ARBA" id="ARBA00004141"/>
    </source>
</evidence>
<dbReference type="InterPro" id="IPR052902">
    <property type="entry name" value="ABC-2_transporter"/>
</dbReference>
<evidence type="ECO:0000313" key="8">
    <source>
        <dbReference type="Proteomes" id="UP000204221"/>
    </source>
</evidence>
<sequence>MSGMTRIFVHEWKLFFRDPTAAFFGFIFSPGLLMIFGLIPAFSVPDPALGGVRLLDLYVPIMIAIALATVAIVTLPATMTAYRERGILRKLSTTPVSPLHLLLAQLLVNLAVALASIAATILLGRFVHGIALPANPGGLLLMTVLLAVALFGVGLLICAVVPNSRMASGVGTVVYFPVMFFAGLWLPRDAMPDVLRTISDLTPVGAGVQALQDTVAGGWPPLGAVAVMACYAVVLIGLAAKIFRWD</sequence>
<evidence type="ECO:0000256" key="3">
    <source>
        <dbReference type="ARBA" id="ARBA00022989"/>
    </source>
</evidence>
<dbReference type="OrthoDB" id="3217868at2"/>
<keyword evidence="3 6" id="KW-1133">Transmembrane helix</keyword>
<feature type="transmembrane region" description="Helical" evidence="6">
    <location>
        <begin position="99"/>
        <end position="127"/>
    </location>
</feature>
<organism evidence="7 8">
    <name type="scientific">Actinoalloteichus hoggarensis</name>
    <dbReference type="NCBI Taxonomy" id="1470176"/>
    <lineage>
        <taxon>Bacteria</taxon>
        <taxon>Bacillati</taxon>
        <taxon>Actinomycetota</taxon>
        <taxon>Actinomycetes</taxon>
        <taxon>Pseudonocardiales</taxon>
        <taxon>Pseudonocardiaceae</taxon>
        <taxon>Actinoalloteichus</taxon>
    </lineage>
</organism>
<dbReference type="KEGG" id="ahg:AHOG_22430"/>
<evidence type="ECO:0000313" key="7">
    <source>
        <dbReference type="EMBL" id="ASO22099.1"/>
    </source>
</evidence>
<dbReference type="PIRSF" id="PIRSF006648">
    <property type="entry name" value="DrrB"/>
    <property type="match status" value="1"/>
</dbReference>
<dbReference type="AlphaFoldDB" id="A0A221W9A5"/>
<dbReference type="RefSeq" id="WP_093943127.1">
    <property type="nucleotide sequence ID" value="NZ_CP022521.1"/>
</dbReference>
<feature type="transmembrane region" description="Helical" evidence="6">
    <location>
        <begin position="21"/>
        <end position="42"/>
    </location>
</feature>
<evidence type="ECO:0000256" key="5">
    <source>
        <dbReference type="ARBA" id="ARBA00023251"/>
    </source>
</evidence>
<proteinExistence type="inferred from homology"/>
<dbReference type="Proteomes" id="UP000204221">
    <property type="component" value="Chromosome"/>
</dbReference>
<keyword evidence="8" id="KW-1185">Reference proteome</keyword>
<protein>
    <recommendedName>
        <fullName evidence="6">Transport permease protein</fullName>
    </recommendedName>
</protein>
<reference evidence="7 8" key="1">
    <citation type="submission" date="2017-07" db="EMBL/GenBank/DDBJ databases">
        <title>Complete genome sequence of Actinoalloteichus hoggarensis DSM 45943, type strain of Actinoalloteichus hoggarensis.</title>
        <authorList>
            <person name="Ruckert C."/>
            <person name="Nouioui I."/>
            <person name="Willmese J."/>
            <person name="van Wezel G."/>
            <person name="Klenk H.-P."/>
            <person name="Kalinowski J."/>
            <person name="Zotchev S.B."/>
        </authorList>
    </citation>
    <scope>NUCLEOTIDE SEQUENCE [LARGE SCALE GENOMIC DNA]</scope>
    <source>
        <strain evidence="7 8">DSM 45943</strain>
    </source>
</reference>
<name>A0A221W9A5_9PSEU</name>
<keyword evidence="4 6" id="KW-0472">Membrane</keyword>
<dbReference type="Pfam" id="PF01061">
    <property type="entry name" value="ABC2_membrane"/>
    <property type="match status" value="1"/>
</dbReference>
<dbReference type="GO" id="GO:0043190">
    <property type="term" value="C:ATP-binding cassette (ABC) transporter complex"/>
    <property type="evidence" value="ECO:0007669"/>
    <property type="project" value="InterPro"/>
</dbReference>
<evidence type="ECO:0000256" key="6">
    <source>
        <dbReference type="RuleBase" id="RU361157"/>
    </source>
</evidence>
<feature type="transmembrane region" description="Helical" evidence="6">
    <location>
        <begin position="139"/>
        <end position="161"/>
    </location>
</feature>
<dbReference type="PROSITE" id="PS51012">
    <property type="entry name" value="ABC_TM2"/>
    <property type="match status" value="1"/>
</dbReference>
<feature type="transmembrane region" description="Helical" evidence="6">
    <location>
        <begin position="222"/>
        <end position="243"/>
    </location>
</feature>
<dbReference type="GO" id="GO:0046677">
    <property type="term" value="P:response to antibiotic"/>
    <property type="evidence" value="ECO:0007669"/>
    <property type="project" value="UniProtKB-KW"/>
</dbReference>
<dbReference type="GO" id="GO:0140359">
    <property type="term" value="F:ABC-type transporter activity"/>
    <property type="evidence" value="ECO:0007669"/>
    <property type="project" value="InterPro"/>
</dbReference>
<gene>
    <name evidence="7" type="ORF">AHOG_22430</name>
</gene>
<evidence type="ECO:0000256" key="2">
    <source>
        <dbReference type="ARBA" id="ARBA00022692"/>
    </source>
</evidence>